<name>F0WX46_9STRA</name>
<gene>
    <name evidence="12" type="primary">AlNc14C342G10804</name>
    <name evidence="12" type="ORF">ALNC14_121800</name>
</gene>
<keyword evidence="6" id="KW-0498">Mitosis</keyword>
<evidence type="ECO:0000256" key="6">
    <source>
        <dbReference type="ARBA" id="ARBA00022776"/>
    </source>
</evidence>
<dbReference type="Gene3D" id="6.10.250.1900">
    <property type="match status" value="1"/>
</dbReference>
<proteinExistence type="inferred from homology"/>
<comment type="subcellular location">
    <subcellularLocation>
        <location evidence="2">Chromosome</location>
        <location evidence="2">Centromere</location>
    </subcellularLocation>
    <subcellularLocation>
        <location evidence="1">Nucleus</location>
    </subcellularLocation>
</comment>
<keyword evidence="10" id="KW-0175">Coiled coil</keyword>
<dbReference type="GO" id="GO:0051301">
    <property type="term" value="P:cell division"/>
    <property type="evidence" value="ECO:0007669"/>
    <property type="project" value="UniProtKB-KW"/>
</dbReference>
<keyword evidence="8" id="KW-0131">Cell cycle</keyword>
<sequence>MPADRRRLGRTLRSKKSTPLQPIRETCIEDVRFIPSYPCNTSHSKIFQKPPNYEHKSEKHQQTQLSLNMLDKEVAKRCEALRAQARRLASDIKMELKIQLLYLPEKVRSMEWNTFTKEYNGDIGNMIKKVKLQHHTLNESSVLSARPDGYDAPHTSARHIQVQLPPTSLTPASRPMTTEFQTPAITRLGRMPETIGRTIPRTARKGERILTYSVNGSPILPDPSTVIKTVLMSTMKQSERQKSFNNSEGPESSTTVETETILDFIDSDQLKTLSANTKKQTRAQLEAFQATMKEYNSKVQAALNELR</sequence>
<evidence type="ECO:0000256" key="7">
    <source>
        <dbReference type="ARBA" id="ARBA00023242"/>
    </source>
</evidence>
<keyword evidence="4" id="KW-0158">Chromosome</keyword>
<dbReference type="Pfam" id="PF10444">
    <property type="entry name" value="Nbl1_Borealin_N"/>
    <property type="match status" value="1"/>
</dbReference>
<organism evidence="12">
    <name type="scientific">Albugo laibachii Nc14</name>
    <dbReference type="NCBI Taxonomy" id="890382"/>
    <lineage>
        <taxon>Eukaryota</taxon>
        <taxon>Sar</taxon>
        <taxon>Stramenopiles</taxon>
        <taxon>Oomycota</taxon>
        <taxon>Peronosporomycetes</taxon>
        <taxon>Albuginales</taxon>
        <taxon>Albuginaceae</taxon>
        <taxon>Albugo</taxon>
    </lineage>
</organism>
<keyword evidence="5" id="KW-0132">Cell division</keyword>
<dbReference type="InterPro" id="IPR018867">
    <property type="entry name" value="Cell_div_borealin"/>
</dbReference>
<dbReference type="PANTHER" id="PTHR16040">
    <property type="entry name" value="AUSTRALIN, ISOFORM A-RELATED"/>
    <property type="match status" value="1"/>
</dbReference>
<keyword evidence="7" id="KW-0539">Nucleus</keyword>
<accession>F0WX46</accession>
<feature type="coiled-coil region" evidence="10">
    <location>
        <begin position="278"/>
        <end position="305"/>
    </location>
</feature>
<dbReference type="GO" id="GO:0005634">
    <property type="term" value="C:nucleus"/>
    <property type="evidence" value="ECO:0007669"/>
    <property type="project" value="UniProtKB-SubCell"/>
</dbReference>
<evidence type="ECO:0000256" key="10">
    <source>
        <dbReference type="SAM" id="Coils"/>
    </source>
</evidence>
<dbReference type="AlphaFoldDB" id="F0WX46"/>
<dbReference type="PANTHER" id="PTHR16040:SF7">
    <property type="entry name" value="AUSTRALIN, ISOFORM A-RELATED"/>
    <property type="match status" value="1"/>
</dbReference>
<evidence type="ECO:0000256" key="5">
    <source>
        <dbReference type="ARBA" id="ARBA00022618"/>
    </source>
</evidence>
<comment type="similarity">
    <text evidence="3">Belongs to the borealin family.</text>
</comment>
<evidence type="ECO:0000256" key="2">
    <source>
        <dbReference type="ARBA" id="ARBA00004584"/>
    </source>
</evidence>
<evidence type="ECO:0000256" key="3">
    <source>
        <dbReference type="ARBA" id="ARBA00009914"/>
    </source>
</evidence>
<keyword evidence="9" id="KW-0137">Centromere</keyword>
<evidence type="ECO:0000256" key="9">
    <source>
        <dbReference type="ARBA" id="ARBA00023328"/>
    </source>
</evidence>
<evidence type="ECO:0000313" key="12">
    <source>
        <dbReference type="EMBL" id="CCA26036.1"/>
    </source>
</evidence>
<reference evidence="12" key="1">
    <citation type="journal article" date="2011" name="PLoS Biol.">
        <title>Gene gain and loss during evolution of obligate parasitism in the white rust pathogen of Arabidopsis thaliana.</title>
        <authorList>
            <person name="Kemen E."/>
            <person name="Gardiner A."/>
            <person name="Schultz-Larsen T."/>
            <person name="Kemen A.C."/>
            <person name="Balmuth A.L."/>
            <person name="Robert-Seilaniantz A."/>
            <person name="Bailey K."/>
            <person name="Holub E."/>
            <person name="Studholme D.J."/>
            <person name="Maclean D."/>
            <person name="Jones J.D."/>
        </authorList>
    </citation>
    <scope>NUCLEOTIDE SEQUENCE</scope>
</reference>
<evidence type="ECO:0000256" key="8">
    <source>
        <dbReference type="ARBA" id="ARBA00023306"/>
    </source>
</evidence>
<dbReference type="EMBL" id="FR824387">
    <property type="protein sequence ID" value="CCA26036.1"/>
    <property type="molecule type" value="Genomic_DNA"/>
</dbReference>
<reference evidence="12" key="2">
    <citation type="submission" date="2011-02" db="EMBL/GenBank/DDBJ databases">
        <authorList>
            <person name="MacLean D."/>
        </authorList>
    </citation>
    <scope>NUCLEOTIDE SEQUENCE</scope>
</reference>
<dbReference type="InterPro" id="IPR018851">
    <property type="entry name" value="Borealin_N"/>
</dbReference>
<dbReference type="GO" id="GO:0000775">
    <property type="term" value="C:chromosome, centromeric region"/>
    <property type="evidence" value="ECO:0007669"/>
    <property type="project" value="UniProtKB-SubCell"/>
</dbReference>
<dbReference type="HOGENOM" id="CLU_867331_0_0_1"/>
<evidence type="ECO:0000256" key="1">
    <source>
        <dbReference type="ARBA" id="ARBA00004123"/>
    </source>
</evidence>
<evidence type="ECO:0000259" key="11">
    <source>
        <dbReference type="Pfam" id="PF10444"/>
    </source>
</evidence>
<evidence type="ECO:0000256" key="4">
    <source>
        <dbReference type="ARBA" id="ARBA00022454"/>
    </source>
</evidence>
<feature type="domain" description="Borealin N-terminal" evidence="11">
    <location>
        <begin position="64"/>
        <end position="117"/>
    </location>
</feature>
<protein>
    <submittedName>
        <fullName evidence="12">Uncharacterized protein AlNc14C342G10804</fullName>
    </submittedName>
</protein>